<evidence type="ECO:0000256" key="1">
    <source>
        <dbReference type="ARBA" id="ARBA00022490"/>
    </source>
</evidence>
<reference evidence="8 9" key="1">
    <citation type="submission" date="2021-03" db="EMBL/GenBank/DDBJ databases">
        <title>Genomic Encyclopedia of Type Strains, Phase IV (KMG-IV): sequencing the most valuable type-strain genomes for metagenomic binning, comparative biology and taxonomic classification.</title>
        <authorList>
            <person name="Goeker M."/>
        </authorList>
    </citation>
    <scope>NUCLEOTIDE SEQUENCE [LARGE SCALE GENOMIC DNA]</scope>
    <source>
        <strain evidence="8 9">DSM 14349</strain>
    </source>
</reference>
<dbReference type="PRINTS" id="PR02008">
    <property type="entry name" value="RCMTFAMILY"/>
</dbReference>
<keyword evidence="4 6" id="KW-0949">S-adenosyl-L-methionine</keyword>
<dbReference type="Gene3D" id="2.30.130.60">
    <property type="match status" value="1"/>
</dbReference>
<evidence type="ECO:0000256" key="5">
    <source>
        <dbReference type="ARBA" id="ARBA00022884"/>
    </source>
</evidence>
<dbReference type="InterPro" id="IPR049560">
    <property type="entry name" value="MeTrfase_RsmB-F_NOP2_cat"/>
</dbReference>
<evidence type="ECO:0000313" key="9">
    <source>
        <dbReference type="Proteomes" id="UP001519272"/>
    </source>
</evidence>
<keyword evidence="5 6" id="KW-0694">RNA-binding</keyword>
<comment type="caution">
    <text evidence="8">The sequence shown here is derived from an EMBL/GenBank/DDBJ whole genome shotgun (WGS) entry which is preliminary data.</text>
</comment>
<dbReference type="Proteomes" id="UP001519272">
    <property type="component" value="Unassembled WGS sequence"/>
</dbReference>
<gene>
    <name evidence="8" type="ORF">J2Z32_002544</name>
</gene>
<feature type="domain" description="SAM-dependent MTase RsmB/NOP-type" evidence="7">
    <location>
        <begin position="22"/>
        <end position="295"/>
    </location>
</feature>
<feature type="binding site" evidence="6">
    <location>
        <position position="181"/>
    </location>
    <ligand>
        <name>S-adenosyl-L-methionine</name>
        <dbReference type="ChEBI" id="CHEBI:59789"/>
    </ligand>
</feature>
<keyword evidence="9" id="KW-1185">Reference proteome</keyword>
<feature type="active site" description="Nucleophile" evidence="6">
    <location>
        <position position="234"/>
    </location>
</feature>
<dbReference type="SUPFAM" id="SSF53335">
    <property type="entry name" value="S-adenosyl-L-methionine-dependent methyltransferases"/>
    <property type="match status" value="1"/>
</dbReference>
<evidence type="ECO:0000256" key="4">
    <source>
        <dbReference type="ARBA" id="ARBA00022691"/>
    </source>
</evidence>
<comment type="caution">
    <text evidence="6">Lacks conserved residue(s) required for the propagation of feature annotation.</text>
</comment>
<dbReference type="Gene3D" id="3.40.50.150">
    <property type="entry name" value="Vaccinia Virus protein VP39"/>
    <property type="match status" value="1"/>
</dbReference>
<evidence type="ECO:0000256" key="3">
    <source>
        <dbReference type="ARBA" id="ARBA00022679"/>
    </source>
</evidence>
<dbReference type="PANTHER" id="PTHR22807:SF30">
    <property type="entry name" value="28S RRNA (CYTOSINE(4447)-C(5))-METHYLTRANSFERASE-RELATED"/>
    <property type="match status" value="1"/>
</dbReference>
<dbReference type="PROSITE" id="PS51686">
    <property type="entry name" value="SAM_MT_RSMB_NOP"/>
    <property type="match status" value="1"/>
</dbReference>
<accession>A0ABS4FTL1</accession>
<dbReference type="InterPro" id="IPR031341">
    <property type="entry name" value="Methyltr_RsmF_N"/>
</dbReference>
<dbReference type="CDD" id="cd02440">
    <property type="entry name" value="AdoMet_MTases"/>
    <property type="match status" value="1"/>
</dbReference>
<dbReference type="InterPro" id="IPR023267">
    <property type="entry name" value="RCMT"/>
</dbReference>
<dbReference type="CDD" id="cd21147">
    <property type="entry name" value="RsmF_methylt_CTD1"/>
    <property type="match status" value="1"/>
</dbReference>
<dbReference type="PANTHER" id="PTHR22807">
    <property type="entry name" value="NOP2 YEAST -RELATED NOL1/NOP2/FMU SUN DOMAIN-CONTAINING"/>
    <property type="match status" value="1"/>
</dbReference>
<evidence type="ECO:0000259" key="7">
    <source>
        <dbReference type="PROSITE" id="PS51686"/>
    </source>
</evidence>
<keyword evidence="3 6" id="KW-0808">Transferase</keyword>
<dbReference type="Pfam" id="PF17125">
    <property type="entry name" value="Methyltr_RsmF_N"/>
    <property type="match status" value="1"/>
</dbReference>
<keyword evidence="1" id="KW-0963">Cytoplasm</keyword>
<dbReference type="GO" id="GO:0008168">
    <property type="term" value="F:methyltransferase activity"/>
    <property type="evidence" value="ECO:0007669"/>
    <property type="project" value="UniProtKB-KW"/>
</dbReference>
<dbReference type="InterPro" id="IPR027391">
    <property type="entry name" value="Nol1_Nop2_Fmu_2"/>
</dbReference>
<dbReference type="Pfam" id="PF17126">
    <property type="entry name" value="RsmF_methylt_CI"/>
    <property type="match status" value="1"/>
</dbReference>
<dbReference type="Pfam" id="PF13636">
    <property type="entry name" value="Methyltranf_PUA"/>
    <property type="match status" value="1"/>
</dbReference>
<evidence type="ECO:0000313" key="8">
    <source>
        <dbReference type="EMBL" id="MBP1905896.1"/>
    </source>
</evidence>
<evidence type="ECO:0000256" key="6">
    <source>
        <dbReference type="PROSITE-ProRule" id="PRU01023"/>
    </source>
</evidence>
<sequence>MLPTAFIAQMRQMLGDQQLAQFLKCYDEPRTYGLRFNRLKMNSQLVEHSFLQQAWNLKQIPWCEDGYYYDYNQRPGKHPYHAAGLYYIQEPSAMTAAELLDPQPGETILDLAAAPGGKSTQIAAKMQGSGVLISNEIHPSRAKILSENIERMGIVNTIVTCAAPSELATRFPATFDRIMLDAPCSGEGMFRKDEGAIKEWSPESVQQCAARQWGIIQDAISMLKRGGMLAYSTCTFNRQENEEMIRQILDHYPNMMLIKEHRVWPHLEQGEGHYVALLQNGQPEEDEATSQLKTKEKQNKELSTVWDAYTAWAKEVIPHFHLPQGRPILFGEHLYFLPTTNDLSLTSKQLNKLKLPRAGLQLGEYRKNRFIPAHALAMAVKVCEASEAHCLVLGASQVTSYLHGETIAVDDKLTGWCIVAIAFSEDDAFPLGWGKASQGQLKNHLPKGLRQQQA</sequence>
<feature type="binding site" evidence="6">
    <location>
        <begin position="112"/>
        <end position="118"/>
    </location>
    <ligand>
        <name>S-adenosyl-L-methionine</name>
        <dbReference type="ChEBI" id="CHEBI:59789"/>
    </ligand>
</feature>
<comment type="similarity">
    <text evidence="6">Belongs to the class I-like SAM-binding methyltransferase superfamily. RsmB/NOP family.</text>
</comment>
<dbReference type="GO" id="GO:0032259">
    <property type="term" value="P:methylation"/>
    <property type="evidence" value="ECO:0007669"/>
    <property type="project" value="UniProtKB-KW"/>
</dbReference>
<dbReference type="EMBL" id="JAGGKG010000011">
    <property type="protein sequence ID" value="MBP1905896.1"/>
    <property type="molecule type" value="Genomic_DNA"/>
</dbReference>
<keyword evidence="2 6" id="KW-0489">Methyltransferase</keyword>
<feature type="binding site" evidence="6">
    <location>
        <position position="136"/>
    </location>
    <ligand>
        <name>S-adenosyl-L-methionine</name>
        <dbReference type="ChEBI" id="CHEBI:59789"/>
    </ligand>
</feature>
<dbReference type="Gene3D" id="3.30.70.1170">
    <property type="entry name" value="Sun protein, domain 3"/>
    <property type="match status" value="1"/>
</dbReference>
<proteinExistence type="inferred from homology"/>
<organism evidence="8 9">
    <name type="scientific">Paenibacillus turicensis</name>
    <dbReference type="NCBI Taxonomy" id="160487"/>
    <lineage>
        <taxon>Bacteria</taxon>
        <taxon>Bacillati</taxon>
        <taxon>Bacillota</taxon>
        <taxon>Bacilli</taxon>
        <taxon>Bacillales</taxon>
        <taxon>Paenibacillaceae</taxon>
        <taxon>Paenibacillus</taxon>
    </lineage>
</organism>
<protein>
    <submittedName>
        <fullName evidence="8">NOL1/NOP2/sun family putative RNA methylase</fullName>
    </submittedName>
</protein>
<dbReference type="Pfam" id="PF01189">
    <property type="entry name" value="Methyltr_RsmB-F"/>
    <property type="match status" value="1"/>
</dbReference>
<evidence type="ECO:0000256" key="2">
    <source>
        <dbReference type="ARBA" id="ARBA00022603"/>
    </source>
</evidence>
<name>A0ABS4FTL1_9BACL</name>
<dbReference type="InterPro" id="IPR029063">
    <property type="entry name" value="SAM-dependent_MTases_sf"/>
</dbReference>
<dbReference type="InterPro" id="IPR031340">
    <property type="entry name" value="RsmF_methylt_CI"/>
</dbReference>
<dbReference type="InterPro" id="IPR001678">
    <property type="entry name" value="MeTrfase_RsmB-F_NOP2_dom"/>
</dbReference>